<sequence>EVVSEQTSELFSSLNVVASDLSPVVRNELVVALQWCVLGSERHFLLICTQEDLKYENSPQTVLASSPVHTVSTIKSVKKKKNALIAIYNTLSSYGSLSSLVGSTPETSIDVVDTAQPLVPNRMSSSPDNESISLLSALTMPVSGTVYLKVWQLLNHLTRDPVIEVAANSLKIVKYI</sequence>
<feature type="non-terminal residue" evidence="1">
    <location>
        <position position="176"/>
    </location>
</feature>
<dbReference type="AlphaFoldDB" id="A0A1B6G6U0"/>
<feature type="non-terminal residue" evidence="1">
    <location>
        <position position="1"/>
    </location>
</feature>
<dbReference type="EMBL" id="GECZ01011617">
    <property type="protein sequence ID" value="JAS58152.1"/>
    <property type="molecule type" value="Transcribed_RNA"/>
</dbReference>
<proteinExistence type="predicted"/>
<organism evidence="1">
    <name type="scientific">Cuerna arida</name>
    <dbReference type="NCBI Taxonomy" id="1464854"/>
    <lineage>
        <taxon>Eukaryota</taxon>
        <taxon>Metazoa</taxon>
        <taxon>Ecdysozoa</taxon>
        <taxon>Arthropoda</taxon>
        <taxon>Hexapoda</taxon>
        <taxon>Insecta</taxon>
        <taxon>Pterygota</taxon>
        <taxon>Neoptera</taxon>
        <taxon>Paraneoptera</taxon>
        <taxon>Hemiptera</taxon>
        <taxon>Auchenorrhyncha</taxon>
        <taxon>Membracoidea</taxon>
        <taxon>Cicadellidae</taxon>
        <taxon>Cicadellinae</taxon>
        <taxon>Proconiini</taxon>
        <taxon>Cuerna</taxon>
    </lineage>
</organism>
<protein>
    <submittedName>
        <fullName evidence="1">Uncharacterized protein</fullName>
    </submittedName>
</protein>
<reference evidence="1" key="1">
    <citation type="submission" date="2015-11" db="EMBL/GenBank/DDBJ databases">
        <title>De novo transcriptome assembly of four potential Pierce s Disease insect vectors from Arizona vineyards.</title>
        <authorList>
            <person name="Tassone E.E."/>
        </authorList>
    </citation>
    <scope>NUCLEOTIDE SEQUENCE</scope>
</reference>
<evidence type="ECO:0000313" key="1">
    <source>
        <dbReference type="EMBL" id="JAS58152.1"/>
    </source>
</evidence>
<gene>
    <name evidence="1" type="ORF">g.50575</name>
</gene>
<name>A0A1B6G6U0_9HEMI</name>
<accession>A0A1B6G6U0</accession>